<organism evidence="2 3">
    <name type="scientific">Tritrichomonas musculus</name>
    <dbReference type="NCBI Taxonomy" id="1915356"/>
    <lineage>
        <taxon>Eukaryota</taxon>
        <taxon>Metamonada</taxon>
        <taxon>Parabasalia</taxon>
        <taxon>Tritrichomonadida</taxon>
        <taxon>Tritrichomonadidae</taxon>
        <taxon>Tritrichomonas</taxon>
    </lineage>
</organism>
<gene>
    <name evidence="2" type="ORF">M9Y10_015599</name>
</gene>
<evidence type="ECO:0000313" key="2">
    <source>
        <dbReference type="EMBL" id="KAK8897636.1"/>
    </source>
</evidence>
<feature type="coiled-coil region" evidence="1">
    <location>
        <begin position="116"/>
        <end position="191"/>
    </location>
</feature>
<name>A0ABR2L3N4_9EUKA</name>
<keyword evidence="3" id="KW-1185">Reference proteome</keyword>
<accession>A0ABR2L3N4</accession>
<dbReference type="EMBL" id="JAPFFF010000002">
    <property type="protein sequence ID" value="KAK8897636.1"/>
    <property type="molecule type" value="Genomic_DNA"/>
</dbReference>
<proteinExistence type="predicted"/>
<protein>
    <submittedName>
        <fullName evidence="2">Uncharacterized protein</fullName>
    </submittedName>
</protein>
<comment type="caution">
    <text evidence="2">The sequence shown here is derived from an EMBL/GenBank/DDBJ whole genome shotgun (WGS) entry which is preliminary data.</text>
</comment>
<reference evidence="2 3" key="1">
    <citation type="submission" date="2024-04" db="EMBL/GenBank/DDBJ databases">
        <title>Tritrichomonas musculus Genome.</title>
        <authorList>
            <person name="Alves-Ferreira E."/>
            <person name="Grigg M."/>
            <person name="Lorenzi H."/>
            <person name="Galac M."/>
        </authorList>
    </citation>
    <scope>NUCLEOTIDE SEQUENCE [LARGE SCALE GENOMIC DNA]</scope>
    <source>
        <strain evidence="2 3">EAF2021</strain>
    </source>
</reference>
<evidence type="ECO:0000313" key="3">
    <source>
        <dbReference type="Proteomes" id="UP001470230"/>
    </source>
</evidence>
<dbReference type="Proteomes" id="UP001470230">
    <property type="component" value="Unassembled WGS sequence"/>
</dbReference>
<keyword evidence="1" id="KW-0175">Coiled coil</keyword>
<sequence>MKDVIQAFIASYQNEPCQIHLSDVMPLKYLSYKYEYPKLISITEKFIQNPKELIEFLFKCLDEYGKDASVLFSFIDFENQSIGVVNKLIQNFSVIFDFSFINSTLLKTTTQLTSEVAKIKEEYSSFIIQMKKLQDENEDRRNRVFEEEMAKMKEEEEKRQNKLDEEMRKIKEKEEAVRKEEEERLKQLQNENVKRIPWDHEVFD</sequence>
<evidence type="ECO:0000256" key="1">
    <source>
        <dbReference type="SAM" id="Coils"/>
    </source>
</evidence>